<keyword evidence="3" id="KW-0813">Transport</keyword>
<keyword evidence="5" id="KW-0653">Protein transport</keyword>
<dbReference type="Pfam" id="PF02108">
    <property type="entry name" value="FliH"/>
    <property type="match status" value="1"/>
</dbReference>
<sequence>MSNMIKAYTIRYDEEAKKTIDTHLKLDQELQMKRAKVLQPVPNDGEFVEGLQAVVVEALPSQEEMAEQASQILEGAKQEADAILEQARQEALQIQEEAYAEAQKKGYEDGILQGQQELQKQKAEYDMLAKKLKKEYDDMMEALEPQIVEIMASLIEKITGIMVQDRSEVILHLIDSALKKMEKSDEYTIRVSKEDYEYVAERKSLLLGILEREVPLYITEDAELSKNQCLIETSTRVINCSLDVQLSNLLTDLKLLGGI</sequence>
<keyword evidence="6" id="KW-1006">Bacterial flagellum protein export</keyword>
<dbReference type="Gene3D" id="1.20.5.620">
    <property type="entry name" value="F1F0 ATP synthase subunit B, membrane domain"/>
    <property type="match status" value="1"/>
</dbReference>
<evidence type="ECO:0000313" key="9">
    <source>
        <dbReference type="EMBL" id="MBB2182737.1"/>
    </source>
</evidence>
<dbReference type="GO" id="GO:0044781">
    <property type="term" value="P:bacterial-type flagellum organization"/>
    <property type="evidence" value="ECO:0007669"/>
    <property type="project" value="UniProtKB-KW"/>
</dbReference>
<dbReference type="GO" id="GO:0005829">
    <property type="term" value="C:cytosol"/>
    <property type="evidence" value="ECO:0007669"/>
    <property type="project" value="TreeGrafter"/>
</dbReference>
<evidence type="ECO:0000259" key="8">
    <source>
        <dbReference type="Pfam" id="PF02108"/>
    </source>
</evidence>
<dbReference type="InterPro" id="IPR018035">
    <property type="entry name" value="Flagellar_FliH/T3SS_HrpE"/>
</dbReference>
<dbReference type="PANTHER" id="PTHR34982">
    <property type="entry name" value="YOP PROTEINS TRANSLOCATION PROTEIN L"/>
    <property type="match status" value="1"/>
</dbReference>
<organism evidence="9 10">
    <name type="scientific">Variimorphobacter saccharofermentans</name>
    <dbReference type="NCBI Taxonomy" id="2755051"/>
    <lineage>
        <taxon>Bacteria</taxon>
        <taxon>Bacillati</taxon>
        <taxon>Bacillota</taxon>
        <taxon>Clostridia</taxon>
        <taxon>Lachnospirales</taxon>
        <taxon>Lachnospiraceae</taxon>
        <taxon>Variimorphobacter</taxon>
    </lineage>
</organism>
<comment type="function">
    <text evidence="1">Needed for flagellar regrowth and assembly.</text>
</comment>
<dbReference type="EMBL" id="JACEGA010000001">
    <property type="protein sequence ID" value="MBB2182737.1"/>
    <property type="molecule type" value="Genomic_DNA"/>
</dbReference>
<dbReference type="PANTHER" id="PTHR34982:SF1">
    <property type="entry name" value="FLAGELLAR ASSEMBLY PROTEIN FLIH"/>
    <property type="match status" value="1"/>
</dbReference>
<evidence type="ECO:0000256" key="4">
    <source>
        <dbReference type="ARBA" id="ARBA00022795"/>
    </source>
</evidence>
<feature type="coiled-coil region" evidence="7">
    <location>
        <begin position="59"/>
        <end position="142"/>
    </location>
</feature>
<keyword evidence="7" id="KW-0175">Coiled coil</keyword>
<dbReference type="GO" id="GO:0015031">
    <property type="term" value="P:protein transport"/>
    <property type="evidence" value="ECO:0007669"/>
    <property type="project" value="UniProtKB-KW"/>
</dbReference>
<dbReference type="Proteomes" id="UP000574276">
    <property type="component" value="Unassembled WGS sequence"/>
</dbReference>
<proteinExistence type="inferred from homology"/>
<evidence type="ECO:0000256" key="5">
    <source>
        <dbReference type="ARBA" id="ARBA00022927"/>
    </source>
</evidence>
<comment type="caution">
    <text evidence="9">The sequence shown here is derived from an EMBL/GenBank/DDBJ whole genome shotgun (WGS) entry which is preliminary data.</text>
</comment>
<evidence type="ECO:0000256" key="2">
    <source>
        <dbReference type="ARBA" id="ARBA00006602"/>
    </source>
</evidence>
<evidence type="ECO:0000256" key="6">
    <source>
        <dbReference type="ARBA" id="ARBA00023225"/>
    </source>
</evidence>
<name>A0A839JZX2_9FIRM</name>
<feature type="domain" description="Flagellar assembly protein FliH/Type III secretion system HrpE" evidence="8">
    <location>
        <begin position="120"/>
        <end position="248"/>
    </location>
</feature>
<evidence type="ECO:0000256" key="7">
    <source>
        <dbReference type="SAM" id="Coils"/>
    </source>
</evidence>
<reference evidence="9 10" key="1">
    <citation type="submission" date="2020-07" db="EMBL/GenBank/DDBJ databases">
        <title>Characterization and genome sequencing of isolate MD1, a novel member within the family Lachnospiraceae.</title>
        <authorList>
            <person name="Rettenmaier R."/>
            <person name="Di Bello L."/>
            <person name="Zinser C."/>
            <person name="Scheitz K."/>
            <person name="Liebl W."/>
            <person name="Zverlov V."/>
        </authorList>
    </citation>
    <scope>NUCLEOTIDE SEQUENCE [LARGE SCALE GENOMIC DNA]</scope>
    <source>
        <strain evidence="9 10">MD1</strain>
    </source>
</reference>
<keyword evidence="4" id="KW-1005">Bacterial flagellum biogenesis</keyword>
<protein>
    <recommendedName>
        <fullName evidence="8">Flagellar assembly protein FliH/Type III secretion system HrpE domain-containing protein</fullName>
    </recommendedName>
</protein>
<keyword evidence="10" id="KW-1185">Reference proteome</keyword>
<evidence type="ECO:0000256" key="3">
    <source>
        <dbReference type="ARBA" id="ARBA00022448"/>
    </source>
</evidence>
<comment type="similarity">
    <text evidence="2">Belongs to the FliH family.</text>
</comment>
<evidence type="ECO:0000256" key="1">
    <source>
        <dbReference type="ARBA" id="ARBA00003041"/>
    </source>
</evidence>
<accession>A0A839JZX2</accession>
<dbReference type="InterPro" id="IPR051472">
    <property type="entry name" value="T3SS_Stator/FliH"/>
</dbReference>
<gene>
    <name evidence="9" type="ORF">H0486_07590</name>
</gene>
<dbReference type="AlphaFoldDB" id="A0A839JZX2"/>
<evidence type="ECO:0000313" key="10">
    <source>
        <dbReference type="Proteomes" id="UP000574276"/>
    </source>
</evidence>